<evidence type="ECO:0000313" key="3">
    <source>
        <dbReference type="Proteomes" id="UP001235513"/>
    </source>
</evidence>
<dbReference type="EMBL" id="JAUSRL010000004">
    <property type="protein sequence ID" value="MDP9960958.1"/>
    <property type="molecule type" value="Genomic_DNA"/>
</dbReference>
<keyword evidence="3" id="KW-1185">Reference proteome</keyword>
<dbReference type="Proteomes" id="UP001235513">
    <property type="component" value="Unassembled WGS sequence"/>
</dbReference>
<feature type="signal peptide" evidence="1">
    <location>
        <begin position="1"/>
        <end position="18"/>
    </location>
</feature>
<evidence type="ECO:0000313" key="2">
    <source>
        <dbReference type="EMBL" id="MDP9960958.1"/>
    </source>
</evidence>
<sequence length="218" mass="22874">MKKLFFLLMVGTSAIAYSQVGINTTSPQGALDVVSNTGAFIPPRMTTAQRNAIVLPPSGAVIYNTTTSSLEFNYGIPASPTWKTPVTSTVASSNIVLAGGSSSSAGPTNASPTDGAGYYEFTFTLPSAAKCKLDLYPTGWSDKVTGVGTDLYIDNLITSVASVVTTSTSPQNMHVVVPYSYVTPSNLASGTHTVRVKASSISKIDGSDRITYSYLCWN</sequence>
<comment type="caution">
    <text evidence="2">The sequence shown here is derived from an EMBL/GenBank/DDBJ whole genome shotgun (WGS) entry which is preliminary data.</text>
</comment>
<proteinExistence type="predicted"/>
<feature type="chain" id="PRO_5045605992" evidence="1">
    <location>
        <begin position="19"/>
        <end position="218"/>
    </location>
</feature>
<gene>
    <name evidence="2" type="ORF">J2T04_002846</name>
</gene>
<keyword evidence="1" id="KW-0732">Signal</keyword>
<reference evidence="2 3" key="1">
    <citation type="submission" date="2023-07" db="EMBL/GenBank/DDBJ databases">
        <title>Sorghum-associated microbial communities from plants grown in Nebraska, USA.</title>
        <authorList>
            <person name="Schachtman D."/>
        </authorList>
    </citation>
    <scope>NUCLEOTIDE SEQUENCE [LARGE SCALE GENOMIC DNA]</scope>
    <source>
        <strain evidence="2 3">CC351</strain>
    </source>
</reference>
<organism evidence="2 3">
    <name type="scientific">Chryseobacterium lathyri</name>
    <dbReference type="NCBI Taxonomy" id="395933"/>
    <lineage>
        <taxon>Bacteria</taxon>
        <taxon>Pseudomonadati</taxon>
        <taxon>Bacteroidota</taxon>
        <taxon>Flavobacteriia</taxon>
        <taxon>Flavobacteriales</taxon>
        <taxon>Weeksellaceae</taxon>
        <taxon>Chryseobacterium group</taxon>
        <taxon>Chryseobacterium</taxon>
    </lineage>
</organism>
<name>A0ABT9SNV7_9FLAO</name>
<evidence type="ECO:0000256" key="1">
    <source>
        <dbReference type="SAM" id="SignalP"/>
    </source>
</evidence>
<protein>
    <submittedName>
        <fullName evidence="2">Uncharacterized protein</fullName>
    </submittedName>
</protein>
<accession>A0ABT9SNV7</accession>
<dbReference type="RefSeq" id="WP_306844617.1">
    <property type="nucleotide sequence ID" value="NZ_JAUSRL010000004.1"/>
</dbReference>